<keyword evidence="3" id="KW-1185">Reference proteome</keyword>
<gene>
    <name evidence="2" type="ORF">JCM21142_134806</name>
</gene>
<dbReference type="PROSITE" id="PS51257">
    <property type="entry name" value="PROKAR_LIPOPROTEIN"/>
    <property type="match status" value="1"/>
</dbReference>
<evidence type="ECO:0000313" key="3">
    <source>
        <dbReference type="Proteomes" id="UP000019402"/>
    </source>
</evidence>
<organism evidence="2 3">
    <name type="scientific">Saccharicrinis fermentans DSM 9555 = JCM 21142</name>
    <dbReference type="NCBI Taxonomy" id="869213"/>
    <lineage>
        <taxon>Bacteria</taxon>
        <taxon>Pseudomonadati</taxon>
        <taxon>Bacteroidota</taxon>
        <taxon>Bacteroidia</taxon>
        <taxon>Marinilabiliales</taxon>
        <taxon>Marinilabiliaceae</taxon>
        <taxon>Saccharicrinis</taxon>
    </lineage>
</organism>
<proteinExistence type="predicted"/>
<keyword evidence="1" id="KW-0732">Signal</keyword>
<reference evidence="2 3" key="1">
    <citation type="journal article" date="2014" name="Genome Announc.">
        <title>Draft Genome Sequence of Cytophaga fermentans JCM 21142T, a Facultative Anaerobe Isolated from Marine Mud.</title>
        <authorList>
            <person name="Starns D."/>
            <person name="Oshima K."/>
            <person name="Suda W."/>
            <person name="Iino T."/>
            <person name="Yuki M."/>
            <person name="Inoue J."/>
            <person name="Kitamura K."/>
            <person name="Iida T."/>
            <person name="Darby A."/>
            <person name="Hattori M."/>
            <person name="Ohkuma M."/>
        </authorList>
    </citation>
    <scope>NUCLEOTIDE SEQUENCE [LARGE SCALE GENOMIC DNA]</scope>
    <source>
        <strain evidence="2 3">JCM 21142</strain>
    </source>
</reference>
<feature type="chain" id="PRO_5004906605" description="Lipoprotein" evidence="1">
    <location>
        <begin position="18"/>
        <end position="248"/>
    </location>
</feature>
<evidence type="ECO:0000256" key="1">
    <source>
        <dbReference type="SAM" id="SignalP"/>
    </source>
</evidence>
<name>W7YEY4_9BACT</name>
<evidence type="ECO:0000313" key="2">
    <source>
        <dbReference type="EMBL" id="GAF06038.1"/>
    </source>
</evidence>
<protein>
    <recommendedName>
        <fullName evidence="4">Lipoprotein</fullName>
    </recommendedName>
</protein>
<dbReference type="Proteomes" id="UP000019402">
    <property type="component" value="Unassembled WGS sequence"/>
</dbReference>
<feature type="signal peptide" evidence="1">
    <location>
        <begin position="1"/>
        <end position="17"/>
    </location>
</feature>
<dbReference type="STRING" id="869213.GCA_000517085_01884"/>
<dbReference type="AlphaFoldDB" id="W7YEY4"/>
<sequence>MRTILLSTTFLAIFLFACNHSNHRVITEPTDWSIDVQLNARNDGYTLRGKTNLPDNTELSISYFIDGVVRGQAITEVKNGMFISDFGENIINFDDVEILCVRNKIVQPSESVLKQLEFITTTSGEIKTTFKLKDLKRNFFNEILKYKEPANINASVVESVKDVPIIKIKRASINVVVKDELDSLELSNHIKHHLIDQLVKDTKTKSVMVRCFKENEELSFAQGVFAPNGEWMDAGEDVNFKDYTLVIK</sequence>
<accession>W7YEY4</accession>
<dbReference type="EMBL" id="BAMD01000256">
    <property type="protein sequence ID" value="GAF06038.1"/>
    <property type="molecule type" value="Genomic_DNA"/>
</dbReference>
<evidence type="ECO:0008006" key="4">
    <source>
        <dbReference type="Google" id="ProtNLM"/>
    </source>
</evidence>
<dbReference type="RefSeq" id="WP_027471595.1">
    <property type="nucleotide sequence ID" value="NZ_KI912107.1"/>
</dbReference>
<comment type="caution">
    <text evidence="2">The sequence shown here is derived from an EMBL/GenBank/DDBJ whole genome shotgun (WGS) entry which is preliminary data.</text>
</comment>